<evidence type="ECO:0000313" key="2">
    <source>
        <dbReference type="Proteomes" id="UP000326396"/>
    </source>
</evidence>
<dbReference type="PANTHER" id="PTHR42648">
    <property type="entry name" value="TRANSPOSASE, PUTATIVE-RELATED"/>
    <property type="match status" value="1"/>
</dbReference>
<evidence type="ECO:0008006" key="3">
    <source>
        <dbReference type="Google" id="ProtNLM"/>
    </source>
</evidence>
<reference evidence="1 2" key="1">
    <citation type="submission" date="2019-05" db="EMBL/GenBank/DDBJ databases">
        <title>Mikania micrantha, genome provides insights into the molecular mechanism of rapid growth.</title>
        <authorList>
            <person name="Liu B."/>
        </authorList>
    </citation>
    <scope>NUCLEOTIDE SEQUENCE [LARGE SCALE GENOMIC DNA]</scope>
    <source>
        <strain evidence="1">NLD-2019</strain>
        <tissue evidence="1">Leaf</tissue>
    </source>
</reference>
<organism evidence="1 2">
    <name type="scientific">Mikania micrantha</name>
    <name type="common">bitter vine</name>
    <dbReference type="NCBI Taxonomy" id="192012"/>
    <lineage>
        <taxon>Eukaryota</taxon>
        <taxon>Viridiplantae</taxon>
        <taxon>Streptophyta</taxon>
        <taxon>Embryophyta</taxon>
        <taxon>Tracheophyta</taxon>
        <taxon>Spermatophyta</taxon>
        <taxon>Magnoliopsida</taxon>
        <taxon>eudicotyledons</taxon>
        <taxon>Gunneridae</taxon>
        <taxon>Pentapetalae</taxon>
        <taxon>asterids</taxon>
        <taxon>campanulids</taxon>
        <taxon>Asterales</taxon>
        <taxon>Asteraceae</taxon>
        <taxon>Asteroideae</taxon>
        <taxon>Heliantheae alliance</taxon>
        <taxon>Eupatorieae</taxon>
        <taxon>Mikania</taxon>
    </lineage>
</organism>
<proteinExistence type="predicted"/>
<dbReference type="OrthoDB" id="10057092at2759"/>
<keyword evidence="2" id="KW-1185">Reference proteome</keyword>
<dbReference type="Gene3D" id="3.30.420.10">
    <property type="entry name" value="Ribonuclease H-like superfamily/Ribonuclease H"/>
    <property type="match status" value="1"/>
</dbReference>
<protein>
    <recommendedName>
        <fullName evidence="3">Integrase catalytic domain-containing protein</fullName>
    </recommendedName>
</protein>
<dbReference type="SUPFAM" id="SSF53098">
    <property type="entry name" value="Ribonuclease H-like"/>
    <property type="match status" value="1"/>
</dbReference>
<dbReference type="AlphaFoldDB" id="A0A5N6N0S2"/>
<dbReference type="GO" id="GO:0003676">
    <property type="term" value="F:nucleic acid binding"/>
    <property type="evidence" value="ECO:0007669"/>
    <property type="project" value="InterPro"/>
</dbReference>
<dbReference type="Proteomes" id="UP000326396">
    <property type="component" value="Linkage Group LG4"/>
</dbReference>
<gene>
    <name evidence="1" type="ORF">E3N88_28894</name>
</gene>
<accession>A0A5N6N0S2</accession>
<evidence type="ECO:0000313" key="1">
    <source>
        <dbReference type="EMBL" id="KAD4180303.1"/>
    </source>
</evidence>
<comment type="caution">
    <text evidence="1">The sequence shown here is derived from an EMBL/GenBank/DDBJ whole genome shotgun (WGS) entry which is preliminary data.</text>
</comment>
<dbReference type="InterPro" id="IPR036397">
    <property type="entry name" value="RNaseH_sf"/>
</dbReference>
<dbReference type="InterPro" id="IPR012337">
    <property type="entry name" value="RNaseH-like_sf"/>
</dbReference>
<name>A0A5N6N0S2_9ASTR</name>
<dbReference type="PANTHER" id="PTHR42648:SF25">
    <property type="entry name" value="RNA-DIRECTED DNA POLYMERASE"/>
    <property type="match status" value="1"/>
</dbReference>
<dbReference type="InterPro" id="IPR039537">
    <property type="entry name" value="Retrotran_Ty1/copia-like"/>
</dbReference>
<dbReference type="EMBL" id="SZYD01000014">
    <property type="protein sequence ID" value="KAD4180303.1"/>
    <property type="molecule type" value="Genomic_DNA"/>
</dbReference>
<sequence>MESDCNKENWHGAHHLAGVHRARRCARDRIVGRLRPTGASPAAGHSDLAVHAEVWESENFPGASPGIRWWPRVYRLWLISSFSSLDQPYSIPMPVCLRFRSPGTQSCIKIRKSKGKVALRLDSKEWIQKTGKHTRKPFLKCSLYKAEKPLQLVSSDLCGPILPETPGDRGGEFTSFEFNEFCKKEGVERQLTAPYSPQRNGVNTKALNKKTPYEALKERKPDLKDGMSSSSSIWVEFIVQDEHQGVGEAASGVGEITADQVDHVDLP</sequence>